<comment type="caution">
    <text evidence="1">The sequence shown here is derived from an EMBL/GenBank/DDBJ whole genome shotgun (WGS) entry which is preliminary data.</text>
</comment>
<protein>
    <submittedName>
        <fullName evidence="1">Uncharacterized protein</fullName>
    </submittedName>
</protein>
<organism evidence="1 2">
    <name type="scientific">Brachionus plicatilis</name>
    <name type="common">Marine rotifer</name>
    <name type="synonym">Brachionus muelleri</name>
    <dbReference type="NCBI Taxonomy" id="10195"/>
    <lineage>
        <taxon>Eukaryota</taxon>
        <taxon>Metazoa</taxon>
        <taxon>Spiralia</taxon>
        <taxon>Gnathifera</taxon>
        <taxon>Rotifera</taxon>
        <taxon>Eurotatoria</taxon>
        <taxon>Monogononta</taxon>
        <taxon>Pseudotrocha</taxon>
        <taxon>Ploima</taxon>
        <taxon>Brachionidae</taxon>
        <taxon>Brachionus</taxon>
    </lineage>
</organism>
<name>A0A3M7RC79_BRAPC</name>
<sequence length="72" mass="8795">MALNFRFFVSFEYESQRMILIVEASEESEIFLKKIFNWKEKIKQKKHTMSNYLQVDKMNDVSKMTRLINQKI</sequence>
<keyword evidence="2" id="KW-1185">Reference proteome</keyword>
<proteinExistence type="predicted"/>
<accession>A0A3M7RC79</accession>
<reference evidence="1 2" key="1">
    <citation type="journal article" date="2018" name="Sci. Rep.">
        <title>Genomic signatures of local adaptation to the degree of environmental predictability in rotifers.</title>
        <authorList>
            <person name="Franch-Gras L."/>
            <person name="Hahn C."/>
            <person name="Garcia-Roger E.M."/>
            <person name="Carmona M.J."/>
            <person name="Serra M."/>
            <person name="Gomez A."/>
        </authorList>
    </citation>
    <scope>NUCLEOTIDE SEQUENCE [LARGE SCALE GENOMIC DNA]</scope>
    <source>
        <strain evidence="1">HYR1</strain>
    </source>
</reference>
<evidence type="ECO:0000313" key="1">
    <source>
        <dbReference type="EMBL" id="RNA21140.1"/>
    </source>
</evidence>
<evidence type="ECO:0000313" key="2">
    <source>
        <dbReference type="Proteomes" id="UP000276133"/>
    </source>
</evidence>
<dbReference type="EMBL" id="REGN01003723">
    <property type="protein sequence ID" value="RNA21140.1"/>
    <property type="molecule type" value="Genomic_DNA"/>
</dbReference>
<gene>
    <name evidence="1" type="ORF">BpHYR1_034121</name>
</gene>
<dbReference type="Proteomes" id="UP000276133">
    <property type="component" value="Unassembled WGS sequence"/>
</dbReference>
<dbReference type="AlphaFoldDB" id="A0A3M7RC79"/>